<reference evidence="2 3" key="1">
    <citation type="submission" date="2014-04" db="EMBL/GenBank/DDBJ databases">
        <title>Whole genome of Muricauda olearia.</title>
        <authorList>
            <person name="Zhang X.-H."/>
            <person name="Tang K."/>
        </authorList>
    </citation>
    <scope>NUCLEOTIDE SEQUENCE [LARGE SCALE GENOMIC DNA]</scope>
    <source>
        <strain evidence="2 3">Th120</strain>
    </source>
</reference>
<keyword evidence="3" id="KW-1185">Reference proteome</keyword>
<evidence type="ECO:0008006" key="4">
    <source>
        <dbReference type="Google" id="ProtNLM"/>
    </source>
</evidence>
<protein>
    <recommendedName>
        <fullName evidence="4">Secretion system C-terminal sorting domain-containing protein</fullName>
    </recommendedName>
</protein>
<comment type="caution">
    <text evidence="2">The sequence shown here is derived from an EMBL/GenBank/DDBJ whole genome shotgun (WGS) entry which is preliminary data.</text>
</comment>
<dbReference type="EMBL" id="JJMP01000001">
    <property type="protein sequence ID" value="RYC52906.1"/>
    <property type="molecule type" value="Genomic_DNA"/>
</dbReference>
<sequence length="489" mass="51708">MKEKTFTLHPKHLSLSLLFSFLLISSISLAQSQQSLPGPISQLTVNSNGDIACEIHATDAAAATHHSIGSARSGLRMNGSVKSASNTKKSATGANIIVDYYNFDPALPVEDFIIAATAFQSAVNAWASLLSSDTPIFVAAVFQPLDEGVLGSAGPTSVFANAPGLERNTWYGNALADKLSGEDLSPESYDIIANFSTVFPNWYYGTDGNTPAGMYDFKSVVLHELGHGLGFFGSLYVDNETGVGDYGFGIPNPIFPAIYDRLAHSADGKSILKENKYGNFTTELGDMLLSGPLTAKGPRIKGTTQGKGAQVFTILDSDILGGEIPGLTDIWLPGSSYSHLDYFTYAGGPNGLMVPFLSTGASFDGPGPIVLSIFDDIGWNGKVNRGIMESPNAQDDGGDDPSAGADNVVAVYPNPFSSNINITLLEGRSIKKAILTDGGGYKYTVPKGKISSGPQTTLDLSSSKGPAGLYFLQLTYDDNSSEVVKLFKQ</sequence>
<gene>
    <name evidence="2" type="ORF">DN53_01405</name>
</gene>
<organism evidence="2 3">
    <name type="scientific">Flagellimonas olearia</name>
    <dbReference type="NCBI Taxonomy" id="552546"/>
    <lineage>
        <taxon>Bacteria</taxon>
        <taxon>Pseudomonadati</taxon>
        <taxon>Bacteroidota</taxon>
        <taxon>Flavobacteriia</taxon>
        <taxon>Flavobacteriales</taxon>
        <taxon>Flavobacteriaceae</taxon>
        <taxon>Flagellimonas</taxon>
    </lineage>
</organism>
<accession>A0A444VQB4</accession>
<feature type="signal peptide" evidence="1">
    <location>
        <begin position="1"/>
        <end position="30"/>
    </location>
</feature>
<keyword evidence="1" id="KW-0732">Signal</keyword>
<dbReference type="AlphaFoldDB" id="A0A444VQB4"/>
<evidence type="ECO:0000313" key="2">
    <source>
        <dbReference type="EMBL" id="RYC52906.1"/>
    </source>
</evidence>
<feature type="chain" id="PRO_5019438743" description="Secretion system C-terminal sorting domain-containing protein" evidence="1">
    <location>
        <begin position="31"/>
        <end position="489"/>
    </location>
</feature>
<dbReference type="RefSeq" id="WP_129652628.1">
    <property type="nucleotide sequence ID" value="NZ_ML142907.1"/>
</dbReference>
<proteinExistence type="predicted"/>
<evidence type="ECO:0000256" key="1">
    <source>
        <dbReference type="SAM" id="SignalP"/>
    </source>
</evidence>
<dbReference type="SUPFAM" id="SSF55486">
    <property type="entry name" value="Metalloproteases ('zincins'), catalytic domain"/>
    <property type="match status" value="1"/>
</dbReference>
<evidence type="ECO:0000313" key="3">
    <source>
        <dbReference type="Proteomes" id="UP000290261"/>
    </source>
</evidence>
<dbReference type="Proteomes" id="UP000290261">
    <property type="component" value="Unassembled WGS sequence"/>
</dbReference>
<name>A0A444VQB4_9FLAO</name>